<sequence>MDNLPIVEVKGISPALQVPPAGKIWQKEDLAAAVEILDRLNRRGELEESGSGLLYEIGRINVSNFNGRQNSRSAHIILYTTDDRLIIWGAEIEKWQRYLEATDEQKIARLFSYYKEKGTLLGGVKYIDLKEPQQTIPLPIDKY</sequence>
<protein>
    <submittedName>
        <fullName evidence="1">Uncharacterized protein</fullName>
    </submittedName>
</protein>
<organism evidence="1">
    <name type="scientific">marine sediment metagenome</name>
    <dbReference type="NCBI Taxonomy" id="412755"/>
    <lineage>
        <taxon>unclassified sequences</taxon>
        <taxon>metagenomes</taxon>
        <taxon>ecological metagenomes</taxon>
    </lineage>
</organism>
<comment type="caution">
    <text evidence="1">The sequence shown here is derived from an EMBL/GenBank/DDBJ whole genome shotgun (WGS) entry which is preliminary data.</text>
</comment>
<gene>
    <name evidence="1" type="ORF">S03H2_48443</name>
</gene>
<dbReference type="AlphaFoldDB" id="X1I548"/>
<accession>X1I548</accession>
<dbReference type="EMBL" id="BARU01030541">
    <property type="protein sequence ID" value="GAH64430.1"/>
    <property type="molecule type" value="Genomic_DNA"/>
</dbReference>
<name>X1I548_9ZZZZ</name>
<evidence type="ECO:0000313" key="1">
    <source>
        <dbReference type="EMBL" id="GAH64430.1"/>
    </source>
</evidence>
<reference evidence="1" key="1">
    <citation type="journal article" date="2014" name="Front. Microbiol.">
        <title>High frequency of phylogenetically diverse reductive dehalogenase-homologous genes in deep subseafloor sedimentary metagenomes.</title>
        <authorList>
            <person name="Kawai M."/>
            <person name="Futagami T."/>
            <person name="Toyoda A."/>
            <person name="Takaki Y."/>
            <person name="Nishi S."/>
            <person name="Hori S."/>
            <person name="Arai W."/>
            <person name="Tsubouchi T."/>
            <person name="Morono Y."/>
            <person name="Uchiyama I."/>
            <person name="Ito T."/>
            <person name="Fujiyama A."/>
            <person name="Inagaki F."/>
            <person name="Takami H."/>
        </authorList>
    </citation>
    <scope>NUCLEOTIDE SEQUENCE</scope>
    <source>
        <strain evidence="1">Expedition CK06-06</strain>
    </source>
</reference>
<proteinExistence type="predicted"/>